<dbReference type="PANTHER" id="PTHR13696:SF52">
    <property type="entry name" value="PARA FAMILY PROTEIN CT_582"/>
    <property type="match status" value="1"/>
</dbReference>
<name>A0A1G7RVZ1_9GAMM</name>
<dbReference type="PANTHER" id="PTHR13696">
    <property type="entry name" value="P-LOOP CONTAINING NUCLEOSIDE TRIPHOSPHATE HYDROLASE"/>
    <property type="match status" value="1"/>
</dbReference>
<comment type="similarity">
    <text evidence="1">To B.subtilis soj.</text>
</comment>
<accession>A0A1G7RVZ1</accession>
<dbReference type="SUPFAM" id="SSF52540">
    <property type="entry name" value="P-loop containing nucleoside triphosphate hydrolases"/>
    <property type="match status" value="1"/>
</dbReference>
<proteinExistence type="predicted"/>
<dbReference type="EMBL" id="FNCI01000005">
    <property type="protein sequence ID" value="SDG14987.1"/>
    <property type="molecule type" value="Genomic_DNA"/>
</dbReference>
<dbReference type="AlphaFoldDB" id="A0A1G7RVZ1"/>
<sequence>MPLVTKIIALTNQKGGVGKTTTAVNLAASLAALDRRVLLVDLDPQGHATMGSGVDKHELDGSVLDVLLGDKRASEVILDCPIAGYALLPGNGDLTAAEVALLDREEGRERCLQEAIQSVASEYDVVLIDSPPSLNMLTVNALTAAHGVLIPLQCEFYALEGLSALLDTVEQLQASVNPSLEVLGIVRTMFDARNSLTRDVSKQLMDYFGDGLLKTTIPRNVRVAEAPSHGLPVTKYARFSRGSQAYRVLAKELIRRQLI</sequence>
<organism evidence="3 4">
    <name type="scientific">Onishia taeanensis</name>
    <dbReference type="NCBI Taxonomy" id="284577"/>
    <lineage>
        <taxon>Bacteria</taxon>
        <taxon>Pseudomonadati</taxon>
        <taxon>Pseudomonadota</taxon>
        <taxon>Gammaproteobacteria</taxon>
        <taxon>Oceanospirillales</taxon>
        <taxon>Halomonadaceae</taxon>
        <taxon>Onishia</taxon>
    </lineage>
</organism>
<evidence type="ECO:0000259" key="2">
    <source>
        <dbReference type="Pfam" id="PF13614"/>
    </source>
</evidence>
<dbReference type="Pfam" id="PF13614">
    <property type="entry name" value="AAA_31"/>
    <property type="match status" value="1"/>
</dbReference>
<evidence type="ECO:0000313" key="3">
    <source>
        <dbReference type="EMBL" id="SDG14987.1"/>
    </source>
</evidence>
<dbReference type="CDD" id="cd02042">
    <property type="entry name" value="ParAB_family"/>
    <property type="match status" value="1"/>
</dbReference>
<dbReference type="InterPro" id="IPR027417">
    <property type="entry name" value="P-loop_NTPase"/>
</dbReference>
<dbReference type="PIRSF" id="PIRSF009320">
    <property type="entry name" value="Nuc_binding_HP_1000"/>
    <property type="match status" value="1"/>
</dbReference>
<feature type="domain" description="AAA" evidence="2">
    <location>
        <begin position="5"/>
        <end position="182"/>
    </location>
</feature>
<dbReference type="InterPro" id="IPR025669">
    <property type="entry name" value="AAA_dom"/>
</dbReference>
<dbReference type="STRING" id="284577.SAMN05216571_10568"/>
<dbReference type="Gene3D" id="3.40.50.300">
    <property type="entry name" value="P-loop containing nucleotide triphosphate hydrolases"/>
    <property type="match status" value="1"/>
</dbReference>
<dbReference type="InterPro" id="IPR050678">
    <property type="entry name" value="DNA_Partitioning_ATPase"/>
</dbReference>
<evidence type="ECO:0000313" key="4">
    <source>
        <dbReference type="Proteomes" id="UP000198641"/>
    </source>
</evidence>
<reference evidence="3 4" key="1">
    <citation type="submission" date="2016-10" db="EMBL/GenBank/DDBJ databases">
        <authorList>
            <person name="de Groot N.N."/>
        </authorList>
    </citation>
    <scope>NUCLEOTIDE SEQUENCE [LARGE SCALE GENOMIC DNA]</scope>
    <source>
        <strain evidence="3 4">BH539</strain>
    </source>
</reference>
<gene>
    <name evidence="3" type="ORF">SAMN05216571_10568</name>
</gene>
<keyword evidence="4" id="KW-1185">Reference proteome</keyword>
<dbReference type="Proteomes" id="UP000198641">
    <property type="component" value="Unassembled WGS sequence"/>
</dbReference>
<dbReference type="FunFam" id="3.40.50.300:FF:000285">
    <property type="entry name" value="Sporulation initiation inhibitor Soj"/>
    <property type="match status" value="1"/>
</dbReference>
<evidence type="ECO:0000256" key="1">
    <source>
        <dbReference type="ARBA" id="ARBA00060876"/>
    </source>
</evidence>
<protein>
    <submittedName>
        <fullName evidence="3">Chromosome partitioning protein</fullName>
    </submittedName>
</protein>